<dbReference type="InterPro" id="IPR006016">
    <property type="entry name" value="UspA"/>
</dbReference>
<dbReference type="PANTHER" id="PTHR46268:SF6">
    <property type="entry name" value="UNIVERSAL STRESS PROTEIN UP12"/>
    <property type="match status" value="1"/>
</dbReference>
<sequence length="293" mass="32294">MYKILLLTDFSAASRHAIAYTQALFADTATDFCLLNAFPLEPEVGFSGAFLVVEQREQAEKALIALRHELTQQPTPSYHTYRNVVVPGGPETAVDVMLHQEYFDLVVVGATGAGRSELFGSVATGIIRTAATNVLVVPAVSPIRHLEQIVLATDYRSVNDVESFKILDDIANRKDAQITLLTIAKPDQPATSELSREYVQGAFPTVRTDVYMIHDDDVLKGINAYLDIHTVDLLVLLPHHKGFLDVLRNNSVTRSIAYHPRVPLLTLYDSGSTKAPQENTTTEPDSLPFATYL</sequence>
<name>D2QQB7_SPILD</name>
<accession>D2QQB7</accession>
<dbReference type="PRINTS" id="PR01438">
    <property type="entry name" value="UNVRSLSTRESS"/>
</dbReference>
<evidence type="ECO:0000259" key="3">
    <source>
        <dbReference type="Pfam" id="PF00582"/>
    </source>
</evidence>
<dbReference type="RefSeq" id="WP_012928071.1">
    <property type="nucleotide sequence ID" value="NC_013730.1"/>
</dbReference>
<dbReference type="PANTHER" id="PTHR46268">
    <property type="entry name" value="STRESS RESPONSE PROTEIN NHAX"/>
    <property type="match status" value="1"/>
</dbReference>
<dbReference type="InterPro" id="IPR006015">
    <property type="entry name" value="Universal_stress_UspA"/>
</dbReference>
<evidence type="ECO:0000313" key="4">
    <source>
        <dbReference type="EMBL" id="ADB39550.1"/>
    </source>
</evidence>
<dbReference type="KEGG" id="sli:Slin_3543"/>
<feature type="compositionally biased region" description="Polar residues" evidence="2">
    <location>
        <begin position="269"/>
        <end position="284"/>
    </location>
</feature>
<dbReference type="Pfam" id="PF00582">
    <property type="entry name" value="Usp"/>
    <property type="match status" value="1"/>
</dbReference>
<protein>
    <submittedName>
        <fullName evidence="4">UspA domain protein</fullName>
    </submittedName>
</protein>
<dbReference type="eggNOG" id="COG0589">
    <property type="taxonomic scope" value="Bacteria"/>
</dbReference>
<feature type="region of interest" description="Disordered" evidence="2">
    <location>
        <begin position="269"/>
        <end position="293"/>
    </location>
</feature>
<gene>
    <name evidence="4" type="ordered locus">Slin_3543</name>
</gene>
<dbReference type="STRING" id="504472.Slin_3543"/>
<evidence type="ECO:0000313" key="5">
    <source>
        <dbReference type="Proteomes" id="UP000002028"/>
    </source>
</evidence>
<dbReference type="Proteomes" id="UP000002028">
    <property type="component" value="Chromosome"/>
</dbReference>
<evidence type="ECO:0000256" key="2">
    <source>
        <dbReference type="SAM" id="MobiDB-lite"/>
    </source>
</evidence>
<dbReference type="EMBL" id="CP001769">
    <property type="protein sequence ID" value="ADB39550.1"/>
    <property type="molecule type" value="Genomic_DNA"/>
</dbReference>
<proteinExistence type="inferred from homology"/>
<organism evidence="4 5">
    <name type="scientific">Spirosoma linguale (strain ATCC 33905 / DSM 74 / LMG 10896 / Claus 1)</name>
    <dbReference type="NCBI Taxonomy" id="504472"/>
    <lineage>
        <taxon>Bacteria</taxon>
        <taxon>Pseudomonadati</taxon>
        <taxon>Bacteroidota</taxon>
        <taxon>Cytophagia</taxon>
        <taxon>Cytophagales</taxon>
        <taxon>Cytophagaceae</taxon>
        <taxon>Spirosoma</taxon>
    </lineage>
</organism>
<feature type="domain" description="UspA" evidence="3">
    <location>
        <begin position="3"/>
        <end position="138"/>
    </location>
</feature>
<dbReference type="AlphaFoldDB" id="D2QQB7"/>
<dbReference type="HOGENOM" id="CLU_049301_2_4_10"/>
<dbReference type="Gene3D" id="3.40.50.12370">
    <property type="match status" value="1"/>
</dbReference>
<dbReference type="CDD" id="cd00293">
    <property type="entry name" value="USP-like"/>
    <property type="match status" value="1"/>
</dbReference>
<dbReference type="SUPFAM" id="SSF52402">
    <property type="entry name" value="Adenine nucleotide alpha hydrolases-like"/>
    <property type="match status" value="2"/>
</dbReference>
<evidence type="ECO:0000256" key="1">
    <source>
        <dbReference type="ARBA" id="ARBA00008791"/>
    </source>
</evidence>
<keyword evidence="5" id="KW-1185">Reference proteome</keyword>
<comment type="similarity">
    <text evidence="1">Belongs to the universal stress protein A family.</text>
</comment>
<reference evidence="4 5" key="1">
    <citation type="journal article" date="2010" name="Stand. Genomic Sci.">
        <title>Complete genome sequence of Spirosoma linguale type strain (1).</title>
        <authorList>
            <person name="Lail K."/>
            <person name="Sikorski J."/>
            <person name="Saunders E."/>
            <person name="Lapidus A."/>
            <person name="Glavina Del Rio T."/>
            <person name="Copeland A."/>
            <person name="Tice H."/>
            <person name="Cheng J.-F."/>
            <person name="Lucas S."/>
            <person name="Nolan M."/>
            <person name="Bruce D."/>
            <person name="Goodwin L."/>
            <person name="Pitluck S."/>
            <person name="Ivanova N."/>
            <person name="Mavromatis K."/>
            <person name="Ovchinnikova G."/>
            <person name="Pati A."/>
            <person name="Chen A."/>
            <person name="Palaniappan K."/>
            <person name="Land M."/>
            <person name="Hauser L."/>
            <person name="Chang Y.-J."/>
            <person name="Jeffries C.D."/>
            <person name="Chain P."/>
            <person name="Brettin T."/>
            <person name="Detter J.C."/>
            <person name="Schuetze A."/>
            <person name="Rohde M."/>
            <person name="Tindall B.J."/>
            <person name="Goeker M."/>
            <person name="Bristow J."/>
            <person name="Eisen J.A."/>
            <person name="Markowitz V."/>
            <person name="Hugenholtz P."/>
            <person name="Kyrpides N.C."/>
            <person name="Klenk H.-P."/>
            <person name="Chen F."/>
        </authorList>
    </citation>
    <scope>NUCLEOTIDE SEQUENCE [LARGE SCALE GENOMIC DNA]</scope>
    <source>
        <strain evidence="5">ATCC 33905 / DSM 74 / LMG 10896 / Claus 1</strain>
    </source>
</reference>